<dbReference type="EMBL" id="AP025592">
    <property type="protein sequence ID" value="BDG10142.1"/>
    <property type="molecule type" value="Genomic_DNA"/>
</dbReference>
<dbReference type="Gene3D" id="3.40.390.10">
    <property type="entry name" value="Collagenase (Catalytic Domain)"/>
    <property type="match status" value="1"/>
</dbReference>
<proteinExistence type="inferred from homology"/>
<protein>
    <submittedName>
        <fullName evidence="10">Zn-dependent oligopeptidase</fullName>
    </submittedName>
</protein>
<dbReference type="Pfam" id="PF01432">
    <property type="entry name" value="Peptidase_M3"/>
    <property type="match status" value="1"/>
</dbReference>
<evidence type="ECO:0000313" key="10">
    <source>
        <dbReference type="EMBL" id="BDG10142.1"/>
    </source>
</evidence>
<keyword evidence="4 7" id="KW-0378">Hydrolase</keyword>
<comment type="cofactor">
    <cofactor evidence="7">
        <name>Zn(2+)</name>
        <dbReference type="ChEBI" id="CHEBI:29105"/>
    </cofactor>
    <text evidence="7">Binds 1 zinc ion.</text>
</comment>
<dbReference type="SUPFAM" id="SSF55486">
    <property type="entry name" value="Metalloproteases ('zincins'), catalytic domain"/>
    <property type="match status" value="1"/>
</dbReference>
<organism evidence="10 11">
    <name type="scientific">Anaeromyxobacter paludicola</name>
    <dbReference type="NCBI Taxonomy" id="2918171"/>
    <lineage>
        <taxon>Bacteria</taxon>
        <taxon>Pseudomonadati</taxon>
        <taxon>Myxococcota</taxon>
        <taxon>Myxococcia</taxon>
        <taxon>Myxococcales</taxon>
        <taxon>Cystobacterineae</taxon>
        <taxon>Anaeromyxobacteraceae</taxon>
        <taxon>Anaeromyxobacter</taxon>
    </lineage>
</organism>
<comment type="similarity">
    <text evidence="1 7">Belongs to the peptidase M3 family.</text>
</comment>
<evidence type="ECO:0000256" key="8">
    <source>
        <dbReference type="SAM" id="MobiDB-lite"/>
    </source>
</evidence>
<evidence type="ECO:0000256" key="5">
    <source>
        <dbReference type="ARBA" id="ARBA00022833"/>
    </source>
</evidence>
<evidence type="ECO:0000313" key="11">
    <source>
        <dbReference type="Proteomes" id="UP001162734"/>
    </source>
</evidence>
<dbReference type="InterPro" id="IPR024077">
    <property type="entry name" value="Neurolysin/TOP_dom2"/>
</dbReference>
<name>A0ABN6NA73_9BACT</name>
<keyword evidence="2 7" id="KW-0645">Protease</keyword>
<evidence type="ECO:0000259" key="9">
    <source>
        <dbReference type="Pfam" id="PF01432"/>
    </source>
</evidence>
<dbReference type="CDD" id="cd06455">
    <property type="entry name" value="M3A_TOP"/>
    <property type="match status" value="1"/>
</dbReference>
<evidence type="ECO:0000256" key="3">
    <source>
        <dbReference type="ARBA" id="ARBA00022723"/>
    </source>
</evidence>
<dbReference type="InterPro" id="IPR045090">
    <property type="entry name" value="Pept_M3A_M3B"/>
</dbReference>
<keyword evidence="6 7" id="KW-0482">Metalloprotease</keyword>
<dbReference type="PANTHER" id="PTHR11804">
    <property type="entry name" value="PROTEASE M3 THIMET OLIGOPEPTIDASE-RELATED"/>
    <property type="match status" value="1"/>
</dbReference>
<dbReference type="Gene3D" id="1.10.1370.10">
    <property type="entry name" value="Neurolysin, domain 3"/>
    <property type="match status" value="1"/>
</dbReference>
<evidence type="ECO:0000256" key="6">
    <source>
        <dbReference type="ARBA" id="ARBA00023049"/>
    </source>
</evidence>
<dbReference type="InterPro" id="IPR001567">
    <property type="entry name" value="Pept_M3A_M3B_dom"/>
</dbReference>
<gene>
    <name evidence="10" type="primary">thoP1</name>
    <name evidence="10" type="ORF">AMPC_32550</name>
</gene>
<sequence length="638" mass="71950">MLESTPEAFTASCRADLDLARRAAEEFRASPGRLSPEEALRRYDAAFGQLGEAAARASLCRNVHPDPALREAAERCEVEVDAAATELALDRGLYDALLAVPTEGLDPATRYLVERGLRDFRRAGVDRDEATRARVRELRDELTRIGQEFGRNIKDDVRRLPVRPEELDGLPEDFRRAHPPGPTGEVTLTTDNTDYVPVVTYCRSPRVREALWRLYRLRGHPANLEVLSRLLSRRAELARLLGHATWADYATADKMIGSEEAAAAFIERIAAAAEGRMRRDFAQLLERKRADDPAAAEVNGWDSTFLQERVKAERYGFDAQEIRPYFEYGRVKQGVLDVTARLFGLTYRPVPGAPRWHEEVEVFDVLEGGRPMGRIYLDMHPREGKYKHYAQFTARSGVAGQRLPEGVLVCNFPRPGKEPALLEHGDVRTFFHEFGHLLHHVLGGHVRWAAQSGVATEWDFVEAPSQLLEEWIWDPATLATFARHVETGRPVPAELLARARAADEYGKGLWVRQQMFYAALSLELHRRDPAALDPTRVVAELQERYTPFRHVDGTFFHASFGHLDGYSAIYYTYMWSMVIAKDLFTAFDPANLLDPAPARRYRDAVLAPGGTKKAAALVQDFLGRDTRFDAYAAWLEAG</sequence>
<evidence type="ECO:0000256" key="2">
    <source>
        <dbReference type="ARBA" id="ARBA00022670"/>
    </source>
</evidence>
<keyword evidence="11" id="KW-1185">Reference proteome</keyword>
<accession>A0ABN6NA73</accession>
<dbReference type="Proteomes" id="UP001162734">
    <property type="component" value="Chromosome"/>
</dbReference>
<feature type="region of interest" description="Disordered" evidence="8">
    <location>
        <begin position="170"/>
        <end position="190"/>
    </location>
</feature>
<keyword evidence="3 7" id="KW-0479">Metal-binding</keyword>
<reference evidence="11" key="1">
    <citation type="journal article" date="2022" name="Int. J. Syst. Evol. Microbiol.">
        <title>Anaeromyxobacter oryzae sp. nov., Anaeromyxobacter diazotrophicus sp. nov. and Anaeromyxobacter paludicola sp. nov., isolated from paddy soils.</title>
        <authorList>
            <person name="Itoh H."/>
            <person name="Xu Z."/>
            <person name="Mise K."/>
            <person name="Masuda Y."/>
            <person name="Ushijima N."/>
            <person name="Hayakawa C."/>
            <person name="Shiratori Y."/>
            <person name="Senoo K."/>
        </authorList>
    </citation>
    <scope>NUCLEOTIDE SEQUENCE [LARGE SCALE GENOMIC DNA]</scope>
    <source>
        <strain evidence="11">Red630</strain>
    </source>
</reference>
<keyword evidence="5 7" id="KW-0862">Zinc</keyword>
<dbReference type="PANTHER" id="PTHR11804:SF84">
    <property type="entry name" value="SACCHAROLYSIN"/>
    <property type="match status" value="1"/>
</dbReference>
<feature type="domain" description="Peptidase M3A/M3B catalytic" evidence="9">
    <location>
        <begin position="199"/>
        <end position="632"/>
    </location>
</feature>
<dbReference type="InterPro" id="IPR024079">
    <property type="entry name" value="MetalloPept_cat_dom_sf"/>
</dbReference>
<evidence type="ECO:0000256" key="7">
    <source>
        <dbReference type="RuleBase" id="RU003435"/>
    </source>
</evidence>
<evidence type="ECO:0000256" key="4">
    <source>
        <dbReference type="ARBA" id="ARBA00022801"/>
    </source>
</evidence>
<evidence type="ECO:0000256" key="1">
    <source>
        <dbReference type="ARBA" id="ARBA00006040"/>
    </source>
</evidence>
<dbReference type="RefSeq" id="WP_248342536.1">
    <property type="nucleotide sequence ID" value="NZ_AP025592.1"/>
</dbReference>